<accession>A0A644WWP3</accession>
<name>A0A644WWP3_9ZZZZ</name>
<dbReference type="AlphaFoldDB" id="A0A644WWP3"/>
<evidence type="ECO:0000313" key="1">
    <source>
        <dbReference type="EMBL" id="MPM08117.1"/>
    </source>
</evidence>
<reference evidence="1" key="1">
    <citation type="submission" date="2019-08" db="EMBL/GenBank/DDBJ databases">
        <authorList>
            <person name="Kucharzyk K."/>
            <person name="Murdoch R.W."/>
            <person name="Higgins S."/>
            <person name="Loffler F."/>
        </authorList>
    </citation>
    <scope>NUCLEOTIDE SEQUENCE</scope>
</reference>
<dbReference type="EMBL" id="VSSQ01001413">
    <property type="protein sequence ID" value="MPM08117.1"/>
    <property type="molecule type" value="Genomic_DNA"/>
</dbReference>
<protein>
    <submittedName>
        <fullName evidence="1">Uncharacterized protein</fullName>
    </submittedName>
</protein>
<comment type="caution">
    <text evidence="1">The sequence shown here is derived from an EMBL/GenBank/DDBJ whole genome shotgun (WGS) entry which is preliminary data.</text>
</comment>
<proteinExistence type="predicted"/>
<gene>
    <name evidence="1" type="ORF">SDC9_54429</name>
</gene>
<organism evidence="1">
    <name type="scientific">bioreactor metagenome</name>
    <dbReference type="NCBI Taxonomy" id="1076179"/>
    <lineage>
        <taxon>unclassified sequences</taxon>
        <taxon>metagenomes</taxon>
        <taxon>ecological metagenomes</taxon>
    </lineage>
</organism>
<sequence length="189" mass="19721">MKKTIAILLVLVIGMVGVFADTAKIDITTSVTPINGIIVTVIDEAITPLISTSTYADFSALATSAFDIATDTPVTVERPTSLNAYSDIGYLHYYSNQAAAFSTTVTAAPLASAAGIITSTIDYRVKVGTDVYNTTAGSMGTVVSLRTGTETTSTIGTKTISVSLDPDDFDSAMVANDYEGIITFTFTAV</sequence>